<evidence type="ECO:0000256" key="1">
    <source>
        <dbReference type="ARBA" id="ARBA00010476"/>
    </source>
</evidence>
<comment type="caution">
    <text evidence="4">The sequence shown here is derived from an EMBL/GenBank/DDBJ whole genome shotgun (WGS) entry which is preliminary data.</text>
</comment>
<reference evidence="4 5" key="1">
    <citation type="submission" date="2024-07" db="EMBL/GenBank/DDBJ databases">
        <title>Section-level genome sequencing and comparative genomics of Aspergillus sections Usti and Cavernicolus.</title>
        <authorList>
            <consortium name="Lawrence Berkeley National Laboratory"/>
            <person name="Nybo J.L."/>
            <person name="Vesth T.C."/>
            <person name="Theobald S."/>
            <person name="Frisvad J.C."/>
            <person name="Larsen T.O."/>
            <person name="Kjaerboelling I."/>
            <person name="Rothschild-Mancinelli K."/>
            <person name="Lyhne E.K."/>
            <person name="Kogle M.E."/>
            <person name="Barry K."/>
            <person name="Clum A."/>
            <person name="Na H."/>
            <person name="Ledsgaard L."/>
            <person name="Lin J."/>
            <person name="Lipzen A."/>
            <person name="Kuo A."/>
            <person name="Riley R."/>
            <person name="Mondo S."/>
            <person name="Labutti K."/>
            <person name="Haridas S."/>
            <person name="Pangalinan J."/>
            <person name="Salamov A.A."/>
            <person name="Simmons B.A."/>
            <person name="Magnuson J.K."/>
            <person name="Chen J."/>
            <person name="Drula E."/>
            <person name="Henrissat B."/>
            <person name="Wiebenga A."/>
            <person name="Lubbers R.J."/>
            <person name="Gomes A.C."/>
            <person name="Makela M.R."/>
            <person name="Stajich J."/>
            <person name="Grigoriev I.V."/>
            <person name="Mortensen U.H."/>
            <person name="De Vries R.P."/>
            <person name="Baker S.E."/>
            <person name="Andersen M.R."/>
        </authorList>
    </citation>
    <scope>NUCLEOTIDE SEQUENCE [LARGE SCALE GENOMIC DNA]</scope>
    <source>
        <strain evidence="4 5">CBS 588.65</strain>
    </source>
</reference>
<dbReference type="InterPro" id="IPR036386">
    <property type="entry name" value="HscB_C_sf"/>
</dbReference>
<sequence>MASSFRAPRVIQRLTASASRPSPRTRILARNSRAFASSSPSPCICIRCQLRLARTGTTSHTQHRTFSTSPTFKSITTDEVTPKIPNPPDTTTHYTIFPRTLPEGPPPASPFDIDLPTLRREFLSLQNTLHPDKYPPGPLKQEAETLSARINDAYRTLSDPLLRAQYILREFHEIDVLAEDGAGQHPLDPELLMEVMDVQEAIEEVGEGEEAVKAIEGMKRENEERVRGCVGKMAEAFDTGDVQRAVGECVRLKFWVNVGEGLREWEPGMGGIRLIH</sequence>
<accession>A0ABR4HH70</accession>
<dbReference type="SUPFAM" id="SSF47144">
    <property type="entry name" value="HSC20 (HSCB), C-terminal oligomerisation domain"/>
    <property type="match status" value="1"/>
</dbReference>
<dbReference type="InterPro" id="IPR036869">
    <property type="entry name" value="J_dom_sf"/>
</dbReference>
<evidence type="ECO:0000256" key="2">
    <source>
        <dbReference type="ARBA" id="ARBA00023186"/>
    </source>
</evidence>
<keyword evidence="2" id="KW-0143">Chaperone</keyword>
<dbReference type="Pfam" id="PF07743">
    <property type="entry name" value="HSCB_C"/>
    <property type="match status" value="1"/>
</dbReference>
<name>A0ABR4HH70_9EURO</name>
<dbReference type="InterPro" id="IPR009073">
    <property type="entry name" value="HscB_oligo_C"/>
</dbReference>
<dbReference type="PANTHER" id="PTHR14021:SF15">
    <property type="entry name" value="IRON-SULFUR CLUSTER CO-CHAPERONE PROTEIN HSCB"/>
    <property type="match status" value="1"/>
</dbReference>
<dbReference type="InterPro" id="IPR004640">
    <property type="entry name" value="HscB"/>
</dbReference>
<gene>
    <name evidence="4" type="ORF">BJX63DRAFT_192205</name>
</gene>
<comment type="similarity">
    <text evidence="1">Belongs to the HscB family.</text>
</comment>
<dbReference type="InterPro" id="IPR001623">
    <property type="entry name" value="DnaJ_domain"/>
</dbReference>
<protein>
    <submittedName>
        <fullName evidence="4">HSCB C-terminal oligomerization domain-containing protein</fullName>
    </submittedName>
</protein>
<dbReference type="PROSITE" id="PS50076">
    <property type="entry name" value="DNAJ_2"/>
    <property type="match status" value="1"/>
</dbReference>
<dbReference type="SMART" id="SM00271">
    <property type="entry name" value="DnaJ"/>
    <property type="match status" value="1"/>
</dbReference>
<organism evidence="4 5">
    <name type="scientific">Aspergillus granulosus</name>
    <dbReference type="NCBI Taxonomy" id="176169"/>
    <lineage>
        <taxon>Eukaryota</taxon>
        <taxon>Fungi</taxon>
        <taxon>Dikarya</taxon>
        <taxon>Ascomycota</taxon>
        <taxon>Pezizomycotina</taxon>
        <taxon>Eurotiomycetes</taxon>
        <taxon>Eurotiomycetidae</taxon>
        <taxon>Eurotiales</taxon>
        <taxon>Aspergillaceae</taxon>
        <taxon>Aspergillus</taxon>
        <taxon>Aspergillus subgen. Nidulantes</taxon>
    </lineage>
</organism>
<evidence type="ECO:0000259" key="3">
    <source>
        <dbReference type="PROSITE" id="PS50076"/>
    </source>
</evidence>
<dbReference type="Gene3D" id="1.20.1280.20">
    <property type="entry name" value="HscB, C-terminal domain"/>
    <property type="match status" value="1"/>
</dbReference>
<dbReference type="CDD" id="cd06257">
    <property type="entry name" value="DnaJ"/>
    <property type="match status" value="1"/>
</dbReference>
<dbReference type="EMBL" id="JBFXLT010000031">
    <property type="protein sequence ID" value="KAL2814821.1"/>
    <property type="molecule type" value="Genomic_DNA"/>
</dbReference>
<dbReference type="Proteomes" id="UP001610334">
    <property type="component" value="Unassembled WGS sequence"/>
</dbReference>
<dbReference type="SUPFAM" id="SSF46565">
    <property type="entry name" value="Chaperone J-domain"/>
    <property type="match status" value="1"/>
</dbReference>
<evidence type="ECO:0000313" key="4">
    <source>
        <dbReference type="EMBL" id="KAL2814821.1"/>
    </source>
</evidence>
<proteinExistence type="inferred from homology"/>
<feature type="domain" description="J" evidence="3">
    <location>
        <begin position="92"/>
        <end position="170"/>
    </location>
</feature>
<evidence type="ECO:0000313" key="5">
    <source>
        <dbReference type="Proteomes" id="UP001610334"/>
    </source>
</evidence>
<keyword evidence="5" id="KW-1185">Reference proteome</keyword>
<dbReference type="Gene3D" id="1.10.287.110">
    <property type="entry name" value="DnaJ domain"/>
    <property type="match status" value="1"/>
</dbReference>
<dbReference type="PANTHER" id="PTHR14021">
    <property type="entry name" value="IRON-SULFUR CLUSTER CO-CHAPERONE PROTEIN HSCB"/>
    <property type="match status" value="1"/>
</dbReference>
<dbReference type="NCBIfam" id="TIGR00714">
    <property type="entry name" value="hscB"/>
    <property type="match status" value="1"/>
</dbReference>